<keyword evidence="3" id="KW-1185">Reference proteome</keyword>
<evidence type="ECO:0000313" key="2">
    <source>
        <dbReference type="EMBL" id="RKP06105.1"/>
    </source>
</evidence>
<feature type="transmembrane region" description="Helical" evidence="1">
    <location>
        <begin position="235"/>
        <end position="259"/>
    </location>
</feature>
<feature type="transmembrane region" description="Helical" evidence="1">
    <location>
        <begin position="134"/>
        <end position="157"/>
    </location>
</feature>
<name>A0A4P9XK25_9FUNG</name>
<gene>
    <name evidence="2" type="ORF">THASP1DRAFT_18903</name>
</gene>
<protein>
    <recommendedName>
        <fullName evidence="4">Transmembrane protein 135 N-terminal domain-containing protein</fullName>
    </recommendedName>
</protein>
<evidence type="ECO:0008006" key="4">
    <source>
        <dbReference type="Google" id="ProtNLM"/>
    </source>
</evidence>
<dbReference type="InterPro" id="IPR026749">
    <property type="entry name" value="Tmem135"/>
</dbReference>
<dbReference type="OrthoDB" id="291792at2759"/>
<dbReference type="Proteomes" id="UP000271241">
    <property type="component" value="Unassembled WGS sequence"/>
</dbReference>
<dbReference type="PANTHER" id="PTHR12459:SF15">
    <property type="entry name" value="TRANSMEMBRANE PROTEIN 135"/>
    <property type="match status" value="1"/>
</dbReference>
<feature type="transmembrane region" description="Helical" evidence="1">
    <location>
        <begin position="93"/>
        <end position="114"/>
    </location>
</feature>
<evidence type="ECO:0000313" key="3">
    <source>
        <dbReference type="Proteomes" id="UP000271241"/>
    </source>
</evidence>
<accession>A0A4P9XK25</accession>
<keyword evidence="1" id="KW-0812">Transmembrane</keyword>
<keyword evidence="1" id="KW-1133">Transmembrane helix</keyword>
<organism evidence="2 3">
    <name type="scientific">Thamnocephalis sphaerospora</name>
    <dbReference type="NCBI Taxonomy" id="78915"/>
    <lineage>
        <taxon>Eukaryota</taxon>
        <taxon>Fungi</taxon>
        <taxon>Fungi incertae sedis</taxon>
        <taxon>Zoopagomycota</taxon>
        <taxon>Zoopagomycotina</taxon>
        <taxon>Zoopagomycetes</taxon>
        <taxon>Zoopagales</taxon>
        <taxon>Sigmoideomycetaceae</taxon>
        <taxon>Thamnocephalis</taxon>
    </lineage>
</organism>
<proteinExistence type="predicted"/>
<dbReference type="AlphaFoldDB" id="A0A4P9XK25"/>
<sequence>MADPNNSYYSLLAASPFSWENFLEVFAQLTSYALTDRETETIISSFHAFHARLKRLSNNNLRRLAEEASSSEYGKPQCRHEGKTCVQNALRGYIKAFVVGYGVKFLTEAVPGLLTGRLVKRPSLLKQMGGRDTIYFGMFLSGFIGTYKAILCSLRHLRKQHGSDSGDQLNAFIAGTIAGLALCLERNRDRRFAIALYLTTRSAQFTCVWLANRWSASRARKRRGLMRFADRLDAWLRRWAGTMLMAVASSQILFAYIIAPQTLPVSVRPAATLLVFHAHACLDTSGSNCPADIYSTEHIKYRRSMLLGTLCLHTTTG</sequence>
<keyword evidence="1" id="KW-0472">Membrane</keyword>
<dbReference type="EMBL" id="KZ992953">
    <property type="protein sequence ID" value="RKP06105.1"/>
    <property type="molecule type" value="Genomic_DNA"/>
</dbReference>
<reference evidence="3" key="1">
    <citation type="journal article" date="2018" name="Nat. Microbiol.">
        <title>Leveraging single-cell genomics to expand the fungal tree of life.</title>
        <authorList>
            <person name="Ahrendt S.R."/>
            <person name="Quandt C.A."/>
            <person name="Ciobanu D."/>
            <person name="Clum A."/>
            <person name="Salamov A."/>
            <person name="Andreopoulos B."/>
            <person name="Cheng J.F."/>
            <person name="Woyke T."/>
            <person name="Pelin A."/>
            <person name="Henrissat B."/>
            <person name="Reynolds N.K."/>
            <person name="Benny G.L."/>
            <person name="Smith M.E."/>
            <person name="James T.Y."/>
            <person name="Grigoriev I.V."/>
        </authorList>
    </citation>
    <scope>NUCLEOTIDE SEQUENCE [LARGE SCALE GENOMIC DNA]</scope>
    <source>
        <strain evidence="3">RSA 1356</strain>
    </source>
</reference>
<dbReference type="PANTHER" id="PTHR12459">
    <property type="entry name" value="TRANSMEMBRANE PROTEIN 135-RELATED"/>
    <property type="match status" value="1"/>
</dbReference>
<evidence type="ECO:0000256" key="1">
    <source>
        <dbReference type="SAM" id="Phobius"/>
    </source>
</evidence>